<protein>
    <submittedName>
        <fullName evidence="2">Structural protein VP1</fullName>
    </submittedName>
</protein>
<feature type="compositionally biased region" description="Polar residues" evidence="1">
    <location>
        <begin position="132"/>
        <end position="154"/>
    </location>
</feature>
<dbReference type="GO" id="GO:0005198">
    <property type="term" value="F:structural molecule activity"/>
    <property type="evidence" value="ECO:0007669"/>
    <property type="project" value="InterPro"/>
</dbReference>
<proteinExistence type="predicted"/>
<dbReference type="SUPFAM" id="SSF88645">
    <property type="entry name" value="ssDNA viruses"/>
    <property type="match status" value="1"/>
</dbReference>
<reference evidence="2" key="2">
    <citation type="submission" date="2024-02" db="EMBL/GenBank/DDBJ databases">
        <authorList>
            <person name="Hu B."/>
        </authorList>
    </citation>
    <scope>NUCLEOTIDE SEQUENCE</scope>
    <source>
        <strain evidence="2">6A/Kenya/BAT260/2015</strain>
    </source>
</reference>
<sequence>MRPLLPNPQDRPNWPYLNEGQRRYAMEQWNLARVRRGERFEPPGGDPDEDDAAAYIDMIDLTLLGSPQESNASPEHNEERSSVPDMPPPSGTAPAAGGAADSTTTGKRKSTDTAEGAKPAKTSKKATGSKANGSGSHPGTGQNSDGITGDTSTGPLVIHRPLGFQAFRIERVYTKKHRFLTSANANVILKYTENGFPNAFCLTTGLANIPWEYLFMYMSPAEYNRMLENPGTFATKAHIVIRAWNTRVAFQTGETTTTSATLNQNKFLQVARGIRRIPFICSDNKRYNFSDTEPMQPVGISDDSSDLYRANLRNAIYGLDNNDPNFRQYPPANATGGEIYLRDYLTVMAYDQTAEDNTFKGPYCGFPPLKDFIEEFDASACVNGVVAEMEYDFAYAPLSVGWDAAPYPGSNTTNLNLYSVGTHITSVGARQIDPTQATEPNDVRPHKKQYLNGDKAKTDYFTKKLNYTARPMEQAGAFEELYGGNGIISEQPSLHVGIRSVPKLTTSDNVTQPNSWLDAQGYFEVECTLTTHSTDPFTHIRHGPFQNPQHLQLQLYDKEGKPVTKTYDEYNVLGNAPLKIV</sequence>
<feature type="compositionally biased region" description="Low complexity" evidence="1">
    <location>
        <begin position="92"/>
        <end position="105"/>
    </location>
</feature>
<evidence type="ECO:0000313" key="2">
    <source>
        <dbReference type="EMBL" id="XBH23641.1"/>
    </source>
</evidence>
<feature type="region of interest" description="Disordered" evidence="1">
    <location>
        <begin position="66"/>
        <end position="154"/>
    </location>
</feature>
<accession>A0AAU7E117</accession>
<organism evidence="2">
    <name type="scientific">Coleura bat parvovirus</name>
    <dbReference type="NCBI Taxonomy" id="3141917"/>
    <lineage>
        <taxon>Viruses</taxon>
        <taxon>Monodnaviria</taxon>
        <taxon>Shotokuvirae</taxon>
        <taxon>Cossaviricota</taxon>
        <taxon>Quintoviricetes</taxon>
        <taxon>Piccovirales</taxon>
        <taxon>Parvoviridae</taxon>
    </lineage>
</organism>
<reference evidence="2" key="1">
    <citation type="journal article" date="2024" name="Microbiome">
        <title>Substantial viral diversity in bats and rodents from East Africa: insights into evolution, recombination, and cocirculation.</title>
        <authorList>
            <person name="Wang D."/>
            <person name="Yang X."/>
            <person name="Ren Z."/>
            <person name="Hu B."/>
            <person name="Zhao H."/>
            <person name="Yang K."/>
            <person name="Shi P."/>
            <person name="Zhang Z."/>
            <person name="Feng Q."/>
            <person name="Nawenja C.V."/>
            <person name="Obanda V."/>
            <person name="Robert K."/>
            <person name="Nalikka B."/>
            <person name="Waruhiu C.N."/>
            <person name="Ochola G.O."/>
            <person name="Onyuok S.O."/>
            <person name="Ochieng H."/>
            <person name="Li B."/>
            <person name="Zhu Y."/>
            <person name="Si H."/>
            <person name="Yin J."/>
            <person name="Kristiansen K."/>
            <person name="Jin X."/>
            <person name="Xu X."/>
            <person name="Xiao M."/>
            <person name="Agwanda B."/>
            <person name="Ommeh S."/>
            <person name="Li J."/>
            <person name="Shi Z.L."/>
        </authorList>
    </citation>
    <scope>NUCLEOTIDE SEQUENCE</scope>
    <source>
        <strain evidence="2">6A/Kenya/BAT260/2015</strain>
    </source>
</reference>
<dbReference type="EMBL" id="PP711832">
    <property type="protein sequence ID" value="XBH23641.1"/>
    <property type="molecule type" value="Genomic_DNA"/>
</dbReference>
<evidence type="ECO:0000256" key="1">
    <source>
        <dbReference type="SAM" id="MobiDB-lite"/>
    </source>
</evidence>
<dbReference type="Pfam" id="PF02336">
    <property type="entry name" value="Denso_VP4"/>
    <property type="match status" value="1"/>
</dbReference>
<feature type="compositionally biased region" description="Low complexity" evidence="1">
    <location>
        <begin position="116"/>
        <end position="131"/>
    </location>
</feature>
<dbReference type="InterPro" id="IPR003433">
    <property type="entry name" value="Capsid_VP4_densovirus"/>
</dbReference>
<name>A0AAU7E117_9VIRU</name>
<dbReference type="InterPro" id="IPR016184">
    <property type="entry name" value="Capsid/spike_ssDNA_virus"/>
</dbReference>